<dbReference type="GO" id="GO:0051701">
    <property type="term" value="P:biological process involved in interaction with host"/>
    <property type="evidence" value="ECO:0007669"/>
    <property type="project" value="UniProtKB-ARBA"/>
</dbReference>
<sequence>MAIGNTTTEVTLPGTGSQTAFNFGFRVLNSSQVQVLTQTGSALPIVSTTGFTISLNTTTDGGTVTFTSAPTSGTDVIIRRAPDYLQSVNIPLGRNLDERDLENALDKLTMQDQDLQLAVGRSIKVPYGSDSDFDGNLPPVSDRANKALGFDGTGALAMLATTNLTNLSVTPTGGTVSRNVANIFGDYINAANYGFSTSATGAENKTALQAAVDDAFAKGKLIVYIPGATALYPLTGTVVLPNGVGLIGDGYGRGTATNFGTCIRRTSSLPMFTSTGTSVLSGGPMQVAHVFRDMKILGNDFAADIIQLVACAELKFDNVFISGTTGGRWILAHELFDSRFTNCRFEFGGNTAGTVPGIELRSGSGYEFTNQIHFTGCVFESFYGTAIASTGTNTNEIFFQNTKIESLQTNKPLLTFTDTNMVHFGGLQVYSKGTATNTIDAQIVLSNCNTVGGIVYLEHGTGGATLTNYVKIENSEAVNLDVMLEDGGDNISGSQYVLTSGNANTQINCFANKGSAPKDYAGSDAPNLRVNNIRIQGRTEPHIRFQNSDDGTGNVWYLGRVPDTGEYLELQFNGTSEIEVFRYNLSGEALFNRGLRLARLTTAPTASDGMEYFDNTTDIKTLRRYINGGWQRVGRASAAPTAGAWSLGDIVYNTAPTAGGFVGWVCVTAGTPGTWKTFGAISA</sequence>
<accession>A0A6J5LQT5</accession>
<proteinExistence type="predicted"/>
<dbReference type="SUPFAM" id="SSF51126">
    <property type="entry name" value="Pectin lyase-like"/>
    <property type="match status" value="1"/>
</dbReference>
<dbReference type="EMBL" id="LR796327">
    <property type="protein sequence ID" value="CAB4136944.1"/>
    <property type="molecule type" value="Genomic_DNA"/>
</dbReference>
<evidence type="ECO:0000256" key="2">
    <source>
        <dbReference type="ARBA" id="ARBA00022844"/>
    </source>
</evidence>
<evidence type="ECO:0008006" key="4">
    <source>
        <dbReference type="Google" id="ProtNLM"/>
    </source>
</evidence>
<organism evidence="3">
    <name type="scientific">uncultured Caudovirales phage</name>
    <dbReference type="NCBI Taxonomy" id="2100421"/>
    <lineage>
        <taxon>Viruses</taxon>
        <taxon>Duplodnaviria</taxon>
        <taxon>Heunggongvirae</taxon>
        <taxon>Uroviricota</taxon>
        <taxon>Caudoviricetes</taxon>
        <taxon>Peduoviridae</taxon>
        <taxon>Maltschvirus</taxon>
        <taxon>Maltschvirus maltsch</taxon>
    </lineage>
</organism>
<protein>
    <recommendedName>
        <fullName evidence="4">Pectate lyase superfamily protein</fullName>
    </recommendedName>
</protein>
<dbReference type="GO" id="GO:0044423">
    <property type="term" value="C:virion component"/>
    <property type="evidence" value="ECO:0007669"/>
    <property type="project" value="UniProtKB-KW"/>
</dbReference>
<keyword evidence="2" id="KW-0946">Virion</keyword>
<reference evidence="3" key="1">
    <citation type="submission" date="2020-04" db="EMBL/GenBank/DDBJ databases">
        <authorList>
            <person name="Chiriac C."/>
            <person name="Salcher M."/>
            <person name="Ghai R."/>
            <person name="Kavagutti S V."/>
        </authorList>
    </citation>
    <scope>NUCLEOTIDE SEQUENCE</scope>
</reference>
<dbReference type="InterPro" id="IPR011050">
    <property type="entry name" value="Pectin_lyase_fold/virulence"/>
</dbReference>
<dbReference type="GO" id="GO:0019058">
    <property type="term" value="P:viral life cycle"/>
    <property type="evidence" value="ECO:0007669"/>
    <property type="project" value="UniProtKB-ARBA"/>
</dbReference>
<evidence type="ECO:0000313" key="3">
    <source>
        <dbReference type="EMBL" id="CAB4136944.1"/>
    </source>
</evidence>
<gene>
    <name evidence="3" type="ORF">UFOVP315_10</name>
</gene>
<comment type="subcellular location">
    <subcellularLocation>
        <location evidence="1">Virion</location>
    </subcellularLocation>
</comment>
<evidence type="ECO:0000256" key="1">
    <source>
        <dbReference type="ARBA" id="ARBA00004328"/>
    </source>
</evidence>
<name>A0A6J5LQT5_9CAUD</name>